<dbReference type="Proteomes" id="UP001162098">
    <property type="component" value="Segment"/>
</dbReference>
<keyword evidence="2" id="KW-1185">Reference proteome</keyword>
<accession>A0A7S8BD99</accession>
<organism evidence="1 2">
    <name type="scientific">Medusavirus stheno T3</name>
    <dbReference type="NCBI Taxonomy" id="3069717"/>
    <lineage>
        <taxon>Viruses</taxon>
        <taxon>Varidnaviria</taxon>
        <taxon>Bamfordvirae</taxon>
        <taxon>Nucleocytoviricota</taxon>
        <taxon>Megaviricetes</taxon>
        <taxon>Mamonoviridae</taxon>
        <taxon>Medusavirus</taxon>
        <taxon>Medusavirus sthenus</taxon>
    </lineage>
</organism>
<dbReference type="KEGG" id="vg:80543392"/>
<proteinExistence type="predicted"/>
<sequence>MKRAHETTTTTTTAVAKKRGRMAADIVQMYLGLYEEAILEAEENISSHPTVFIHDYISAAEHWRDLLEDGAPEPERISLLISRNRELNNAARSAWKKRYDEMQAPSSVDYFFVRPTGYEEHKGMKTPVGQVDLLSHITGRPKLVEELQAWLDHRTAFHYDKLTDLQRLALAHYSFSGYKEVWEAFEKDEVSSNKTASQIAKVFEDVRADPDHSSLPLGTCLFEGQGHHPGEDDILRLKLTDDQLPHSMATRRPHSTSLVPNVGINYATMCTVYPGLEGAIARWHSHQHDFDDVERWALYNGRARASGCLIRYYVRAPVAAIPNWISSHVKAEAEVMLPAGCKLTVFKIERGVELVDRRADNPVYHGKMILYDVYHVNIE</sequence>
<dbReference type="EMBL" id="MW018138">
    <property type="protein sequence ID" value="QPB44196.1"/>
    <property type="molecule type" value="Genomic_DNA"/>
</dbReference>
<name>A0A7S8BD99_9VIRU</name>
<evidence type="ECO:0000313" key="2">
    <source>
        <dbReference type="Proteomes" id="UP001162098"/>
    </source>
</evidence>
<dbReference type="SUPFAM" id="SSF56399">
    <property type="entry name" value="ADP-ribosylation"/>
    <property type="match status" value="1"/>
</dbReference>
<evidence type="ECO:0000313" key="1">
    <source>
        <dbReference type="EMBL" id="QPB44196.1"/>
    </source>
</evidence>
<protein>
    <submittedName>
        <fullName evidence="1">Uncharacterized protein</fullName>
    </submittedName>
</protein>
<reference evidence="1 2" key="1">
    <citation type="submission" date="2020-09" db="EMBL/GenBank/DDBJ databases">
        <authorList>
            <person name="Zhang R."/>
            <person name="Garcia K."/>
            <person name="Ogata H."/>
        </authorList>
    </citation>
    <scope>NUCLEOTIDE SEQUENCE [LARGE SCALE GENOMIC DNA]</scope>
    <source>
        <strain evidence="2">stheno</strain>
    </source>
</reference>